<dbReference type="EMBL" id="JAPHAV010000009">
    <property type="protein sequence ID" value="MCX2698179.1"/>
    <property type="molecule type" value="Genomic_DNA"/>
</dbReference>
<reference evidence="1 2" key="1">
    <citation type="submission" date="2022-11" db="EMBL/GenBank/DDBJ databases">
        <title>Brucella sp. YY2X, whole genome shotgun sequencing project.</title>
        <authorList>
            <person name="Yang Y."/>
        </authorList>
    </citation>
    <scope>NUCLEOTIDE SEQUENCE [LARGE SCALE GENOMIC DNA]</scope>
    <source>
        <strain evidence="1 2">YY2X</strain>
    </source>
</reference>
<comment type="caution">
    <text evidence="1">The sequence shown here is derived from an EMBL/GenBank/DDBJ whole genome shotgun (WGS) entry which is preliminary data.</text>
</comment>
<name>A0ABT3QRD9_9HYPH</name>
<keyword evidence="2" id="KW-1185">Reference proteome</keyword>
<evidence type="ECO:0000313" key="2">
    <source>
        <dbReference type="Proteomes" id="UP001301216"/>
    </source>
</evidence>
<dbReference type="InterPro" id="IPR014825">
    <property type="entry name" value="DNA_alkylation"/>
</dbReference>
<proteinExistence type="predicted"/>
<evidence type="ECO:0000313" key="1">
    <source>
        <dbReference type="EMBL" id="MCX2698179.1"/>
    </source>
</evidence>
<dbReference type="InterPro" id="IPR016024">
    <property type="entry name" value="ARM-type_fold"/>
</dbReference>
<dbReference type="Gene3D" id="1.25.40.290">
    <property type="entry name" value="ARM repeat domains"/>
    <property type="match status" value="1"/>
</dbReference>
<protein>
    <submittedName>
        <fullName evidence="1">DNA alkylation repair protein</fullName>
    </submittedName>
</protein>
<organism evidence="1 2">
    <name type="scientific">Ochrobactrum chromiisoli</name>
    <dbReference type="NCBI Taxonomy" id="2993941"/>
    <lineage>
        <taxon>Bacteria</taxon>
        <taxon>Pseudomonadati</taxon>
        <taxon>Pseudomonadota</taxon>
        <taxon>Alphaproteobacteria</taxon>
        <taxon>Hyphomicrobiales</taxon>
        <taxon>Brucellaceae</taxon>
        <taxon>Brucella/Ochrobactrum group</taxon>
        <taxon>Ochrobactrum</taxon>
    </lineage>
</organism>
<dbReference type="Pfam" id="PF08713">
    <property type="entry name" value="DNA_alkylation"/>
    <property type="match status" value="1"/>
</dbReference>
<gene>
    <name evidence="1" type="ORF">OPR82_15645</name>
</gene>
<dbReference type="SUPFAM" id="SSF48371">
    <property type="entry name" value="ARM repeat"/>
    <property type="match status" value="1"/>
</dbReference>
<dbReference type="RefSeq" id="WP_265985864.1">
    <property type="nucleotide sequence ID" value="NZ_JAPHAV010000009.1"/>
</dbReference>
<accession>A0ABT3QRD9</accession>
<dbReference type="Proteomes" id="UP001301216">
    <property type="component" value="Unassembled WGS sequence"/>
</dbReference>
<sequence length="258" mass="28297">MTKVPSGRGVSAIAPDRLDALNSGTAEAAVLTECLAVDFAKLMHYAIPQLGAGAVATLKQASGEGISRRMTLAGRLIYNGLGLGIAETLRSHPSDTVRGWACFVIAADESLALSNRLDLMKPLADDRHFGVREWAWMAVRTDIAQDIGNAISELAVWTREPSERLRRFASEATRPRGVWCKHIDALKQAPELGLPILEPLRADPSAYVQDSVGNWLNDASKTQALWVRNHCDRWLHESSNPITARICKRALRSLPRNT</sequence>